<dbReference type="CDD" id="cd05380">
    <property type="entry name" value="CAP_euk"/>
    <property type="match status" value="1"/>
</dbReference>
<dbReference type="SUPFAM" id="SSF55797">
    <property type="entry name" value="PR-1-like"/>
    <property type="match status" value="1"/>
</dbReference>
<name>A0AA85IWH1_TRIRE</name>
<evidence type="ECO:0000313" key="4">
    <source>
        <dbReference type="WBParaSite" id="TREG1_127290.1"/>
    </source>
</evidence>
<sequence>MLSLLVHITLLISLAHAKVKLTDDDFESLFAHNFVKKSFRFWQRPPTGGQQQKQQQPQGRLSDFIWDVALARQADRWAQKCTNSRTTPTDRTNNTNKTVGQNVAISEDIGYAVMTWALESMNYNATTDTCRQPGRCDSYKNLAQSGTVYLGCGQRKCPNITTGREKLFVCNYSPEDQ</sequence>
<proteinExistence type="predicted"/>
<keyword evidence="1" id="KW-0732">Signal</keyword>
<dbReference type="SMART" id="SM00198">
    <property type="entry name" value="SCP"/>
    <property type="match status" value="1"/>
</dbReference>
<dbReference type="PANTHER" id="PTHR10334">
    <property type="entry name" value="CYSTEINE-RICH SECRETORY PROTEIN-RELATED"/>
    <property type="match status" value="1"/>
</dbReference>
<dbReference type="Pfam" id="PF00188">
    <property type="entry name" value="CAP"/>
    <property type="match status" value="1"/>
</dbReference>
<feature type="domain" description="SCP" evidence="2">
    <location>
        <begin position="48"/>
        <end position="175"/>
    </location>
</feature>
<reference evidence="3" key="1">
    <citation type="submission" date="2022-06" db="EMBL/GenBank/DDBJ databases">
        <authorList>
            <person name="Berger JAMES D."/>
            <person name="Berger JAMES D."/>
        </authorList>
    </citation>
    <scope>NUCLEOTIDE SEQUENCE [LARGE SCALE GENOMIC DNA]</scope>
</reference>
<dbReference type="AlphaFoldDB" id="A0AA85IWH1"/>
<protein>
    <recommendedName>
        <fullName evidence="2">SCP domain-containing protein</fullName>
    </recommendedName>
</protein>
<dbReference type="InterPro" id="IPR035940">
    <property type="entry name" value="CAP_sf"/>
</dbReference>
<dbReference type="InterPro" id="IPR001283">
    <property type="entry name" value="CRISP-related"/>
</dbReference>
<organism evidence="3 4">
    <name type="scientific">Trichobilharzia regenti</name>
    <name type="common">Nasal bird schistosome</name>
    <dbReference type="NCBI Taxonomy" id="157069"/>
    <lineage>
        <taxon>Eukaryota</taxon>
        <taxon>Metazoa</taxon>
        <taxon>Spiralia</taxon>
        <taxon>Lophotrochozoa</taxon>
        <taxon>Platyhelminthes</taxon>
        <taxon>Trematoda</taxon>
        <taxon>Digenea</taxon>
        <taxon>Strigeidida</taxon>
        <taxon>Schistosomatoidea</taxon>
        <taxon>Schistosomatidae</taxon>
        <taxon>Trichobilharzia</taxon>
    </lineage>
</organism>
<evidence type="ECO:0000256" key="1">
    <source>
        <dbReference type="SAM" id="SignalP"/>
    </source>
</evidence>
<feature type="signal peptide" evidence="1">
    <location>
        <begin position="1"/>
        <end position="17"/>
    </location>
</feature>
<accession>A0AA85IWH1</accession>
<reference evidence="4" key="2">
    <citation type="submission" date="2023-11" db="UniProtKB">
        <authorList>
            <consortium name="WormBaseParasite"/>
        </authorList>
    </citation>
    <scope>IDENTIFICATION</scope>
</reference>
<evidence type="ECO:0000259" key="2">
    <source>
        <dbReference type="SMART" id="SM00198"/>
    </source>
</evidence>
<dbReference type="Gene3D" id="3.40.33.10">
    <property type="entry name" value="CAP"/>
    <property type="match status" value="1"/>
</dbReference>
<dbReference type="InterPro" id="IPR014044">
    <property type="entry name" value="CAP_dom"/>
</dbReference>
<keyword evidence="3" id="KW-1185">Reference proteome</keyword>
<dbReference type="Proteomes" id="UP000050795">
    <property type="component" value="Unassembled WGS sequence"/>
</dbReference>
<evidence type="ECO:0000313" key="3">
    <source>
        <dbReference type="Proteomes" id="UP000050795"/>
    </source>
</evidence>
<dbReference type="WBParaSite" id="TREG1_127290.1">
    <property type="protein sequence ID" value="TREG1_127290.1"/>
    <property type="gene ID" value="TREG1_127290"/>
</dbReference>
<dbReference type="PRINTS" id="PR00837">
    <property type="entry name" value="V5TPXLIKE"/>
</dbReference>
<feature type="chain" id="PRO_5041712728" description="SCP domain-containing protein" evidence="1">
    <location>
        <begin position="18"/>
        <end position="177"/>
    </location>
</feature>